<dbReference type="InterPro" id="IPR029052">
    <property type="entry name" value="Metallo-depent_PP-like"/>
</dbReference>
<feature type="binding site" evidence="5">
    <location>
        <position position="65"/>
    </location>
    <ligand>
        <name>AMP</name>
        <dbReference type="ChEBI" id="CHEBI:456215"/>
    </ligand>
</feature>
<dbReference type="EC" id="3.1.4.53" evidence="5"/>
<dbReference type="RefSeq" id="WP_120354531.1">
    <property type="nucleotide sequence ID" value="NZ_RAQO01000005.1"/>
</dbReference>
<feature type="binding site" evidence="5">
    <location>
        <position position="25"/>
    </location>
    <ligand>
        <name>Fe cation</name>
        <dbReference type="ChEBI" id="CHEBI:24875"/>
        <label>1</label>
    </ligand>
</feature>
<comment type="similarity">
    <text evidence="4 5">Belongs to the cyclic nucleotide phosphodiesterase class-III family.</text>
</comment>
<dbReference type="InterPro" id="IPR026575">
    <property type="entry name" value="GpdQ/CpdA-like"/>
</dbReference>
<evidence type="ECO:0000313" key="7">
    <source>
        <dbReference type="EMBL" id="RKF18452.1"/>
    </source>
</evidence>
<proteinExistence type="inferred from homology"/>
<feature type="binding site" evidence="5">
    <location>
        <position position="65"/>
    </location>
    <ligand>
        <name>Fe cation</name>
        <dbReference type="ChEBI" id="CHEBI:24875"/>
        <label>2</label>
    </ligand>
</feature>
<feature type="binding site" evidence="5">
    <location>
        <position position="204"/>
    </location>
    <ligand>
        <name>AMP</name>
        <dbReference type="ChEBI" id="CHEBI:456215"/>
    </ligand>
</feature>
<dbReference type="InterPro" id="IPR050884">
    <property type="entry name" value="CNP_phosphodiesterase-III"/>
</dbReference>
<dbReference type="Pfam" id="PF00149">
    <property type="entry name" value="Metallophos"/>
    <property type="match status" value="1"/>
</dbReference>
<dbReference type="InterPro" id="IPR004843">
    <property type="entry name" value="Calcineurin-like_PHP"/>
</dbReference>
<feature type="binding site" evidence="5">
    <location>
        <position position="95"/>
    </location>
    <ligand>
        <name>Fe cation</name>
        <dbReference type="ChEBI" id="CHEBI:24875"/>
        <label>2</label>
    </ligand>
</feature>
<keyword evidence="8" id="KW-1185">Reference proteome</keyword>
<feature type="binding site" evidence="5">
    <location>
        <position position="202"/>
    </location>
    <ligand>
        <name>Fe cation</name>
        <dbReference type="ChEBI" id="CHEBI:24875"/>
        <label>2</label>
    </ligand>
</feature>
<name>A0A420ECU9_9ALTE</name>
<organism evidence="7 8">
    <name type="scientific">Alginatibacterium sediminis</name>
    <dbReference type="NCBI Taxonomy" id="2164068"/>
    <lineage>
        <taxon>Bacteria</taxon>
        <taxon>Pseudomonadati</taxon>
        <taxon>Pseudomonadota</taxon>
        <taxon>Gammaproteobacteria</taxon>
        <taxon>Alteromonadales</taxon>
        <taxon>Alteromonadaceae</taxon>
        <taxon>Alginatibacterium</taxon>
    </lineage>
</organism>
<evidence type="ECO:0000259" key="6">
    <source>
        <dbReference type="Pfam" id="PF00149"/>
    </source>
</evidence>
<feature type="domain" description="Calcineurin-like phosphoesterase" evidence="6">
    <location>
        <begin position="16"/>
        <end position="205"/>
    </location>
</feature>
<accession>A0A420ECU9</accession>
<evidence type="ECO:0000256" key="3">
    <source>
        <dbReference type="ARBA" id="ARBA00023004"/>
    </source>
</evidence>
<dbReference type="GO" id="GO:0000166">
    <property type="term" value="F:nucleotide binding"/>
    <property type="evidence" value="ECO:0007669"/>
    <property type="project" value="UniProtKB-UniRule"/>
</dbReference>
<feature type="binding site" evidence="5">
    <location>
        <begin position="95"/>
        <end position="96"/>
    </location>
    <ligand>
        <name>AMP</name>
        <dbReference type="ChEBI" id="CHEBI:456215"/>
    </ligand>
</feature>
<dbReference type="InterPro" id="IPR046379">
    <property type="entry name" value="cAMP_phosphodiest_CpdA"/>
</dbReference>
<feature type="binding site" evidence="5">
    <location>
        <position position="23"/>
    </location>
    <ligand>
        <name>Fe cation</name>
        <dbReference type="ChEBI" id="CHEBI:24875"/>
        <label>1</label>
    </ligand>
</feature>
<feature type="binding site" evidence="5">
    <location>
        <position position="25"/>
    </location>
    <ligand>
        <name>AMP</name>
        <dbReference type="ChEBI" id="CHEBI:456215"/>
    </ligand>
</feature>
<dbReference type="PANTHER" id="PTHR42988:SF2">
    <property type="entry name" value="CYCLIC NUCLEOTIDE PHOSPHODIESTERASE CBUA0032-RELATED"/>
    <property type="match status" value="1"/>
</dbReference>
<dbReference type="EMBL" id="RAQO01000005">
    <property type="protein sequence ID" value="RKF18452.1"/>
    <property type="molecule type" value="Genomic_DNA"/>
</dbReference>
<comment type="cofactor">
    <cofactor evidence="5">
        <name>Fe(2+)</name>
        <dbReference type="ChEBI" id="CHEBI:29033"/>
    </cofactor>
    <text evidence="5">Binds 2 Fe(2+) ions per subunit.</text>
</comment>
<keyword evidence="1 5" id="KW-0479">Metal-binding</keyword>
<feature type="binding site" evidence="5">
    <location>
        <position position="65"/>
    </location>
    <ligand>
        <name>Fe cation</name>
        <dbReference type="ChEBI" id="CHEBI:24875"/>
        <label>1</label>
    </ligand>
</feature>
<evidence type="ECO:0000256" key="1">
    <source>
        <dbReference type="ARBA" id="ARBA00022723"/>
    </source>
</evidence>
<keyword evidence="5" id="KW-0114">cAMP</keyword>
<comment type="function">
    <text evidence="5">Hydrolyzes cAMP to 5'-AMP. Plays an important regulatory role in modulating the intracellular concentration of cAMP, thereby influencing cAMP-dependent processes.</text>
</comment>
<keyword evidence="5" id="KW-0547">Nucleotide-binding</keyword>
<dbReference type="CDD" id="cd07402">
    <property type="entry name" value="MPP_GpdQ"/>
    <property type="match status" value="1"/>
</dbReference>
<keyword evidence="3 5" id="KW-0408">Iron</keyword>
<comment type="caution">
    <text evidence="7">The sequence shown here is derived from an EMBL/GenBank/DDBJ whole genome shotgun (WGS) entry which is preliminary data.</text>
</comment>
<dbReference type="GO" id="GO:0004115">
    <property type="term" value="F:3',5'-cyclic-AMP phosphodiesterase activity"/>
    <property type="evidence" value="ECO:0007669"/>
    <property type="project" value="UniProtKB-UniRule"/>
</dbReference>
<feature type="binding site" evidence="5">
    <location>
        <position position="163"/>
    </location>
    <ligand>
        <name>Fe cation</name>
        <dbReference type="ChEBI" id="CHEBI:24875"/>
        <label>2</label>
    </ligand>
</feature>
<gene>
    <name evidence="5" type="primary">cpdA</name>
    <name evidence="7" type="ORF">DBZ36_08545</name>
</gene>
<keyword evidence="2 5" id="KW-0378">Hydrolase</keyword>
<dbReference type="Gene3D" id="3.60.21.10">
    <property type="match status" value="1"/>
</dbReference>
<sequence>MAFEQFELACADNGDIRLLQVTDTHLFAKDEHNLLGINTSDSYQRVVEEIRHSQQSYDWVLATGDLSQDHSKDSYRRFANITRQLEKPCFWLPGNHDFRPHTTALSESGIIDAKHLISEHWQIIMLDTQVTGKPMGLLSSEQLEGLATALQQYPEKSVLICMHHQAVPVGSRWLDQHNLKNADEFFQVVAGCSKVRAVLFGHVHQNFEMEHRGIAFMASPSTCIQFLPLSAHFALDHQQPGWRYITLKSDGTISTRVCRLAERTFLPDPDSKGY</sequence>
<dbReference type="NCBIfam" id="NF008359">
    <property type="entry name" value="PRK11148.1"/>
    <property type="match status" value="1"/>
</dbReference>
<dbReference type="AlphaFoldDB" id="A0A420ECU9"/>
<dbReference type="GO" id="GO:0046872">
    <property type="term" value="F:metal ion binding"/>
    <property type="evidence" value="ECO:0007669"/>
    <property type="project" value="UniProtKB-UniRule"/>
</dbReference>
<evidence type="ECO:0000256" key="5">
    <source>
        <dbReference type="HAMAP-Rule" id="MF_00905"/>
    </source>
</evidence>
<dbReference type="Proteomes" id="UP000286482">
    <property type="component" value="Unassembled WGS sequence"/>
</dbReference>
<comment type="catalytic activity">
    <reaction evidence="5">
        <text>3',5'-cyclic AMP + H2O = AMP + H(+)</text>
        <dbReference type="Rhea" id="RHEA:25277"/>
        <dbReference type="ChEBI" id="CHEBI:15377"/>
        <dbReference type="ChEBI" id="CHEBI:15378"/>
        <dbReference type="ChEBI" id="CHEBI:58165"/>
        <dbReference type="ChEBI" id="CHEBI:456215"/>
        <dbReference type="EC" id="3.1.4.53"/>
    </reaction>
</comment>
<reference evidence="7 8" key="1">
    <citation type="submission" date="2018-09" db="EMBL/GenBank/DDBJ databases">
        <authorList>
            <person name="Wang Z."/>
        </authorList>
    </citation>
    <scope>NUCLEOTIDE SEQUENCE [LARGE SCALE GENOMIC DNA]</scope>
    <source>
        <strain evidence="7 8">ALS 81</strain>
    </source>
</reference>
<evidence type="ECO:0000256" key="4">
    <source>
        <dbReference type="ARBA" id="ARBA00025742"/>
    </source>
</evidence>
<feature type="binding site" evidence="5">
    <location>
        <position position="204"/>
    </location>
    <ligand>
        <name>Fe cation</name>
        <dbReference type="ChEBI" id="CHEBI:24875"/>
        <label>1</label>
    </ligand>
</feature>
<dbReference type="SUPFAM" id="SSF56300">
    <property type="entry name" value="Metallo-dependent phosphatases"/>
    <property type="match status" value="1"/>
</dbReference>
<dbReference type="OrthoDB" id="9784378at2"/>
<protein>
    <recommendedName>
        <fullName evidence="5">3',5'-cyclic adenosine monophosphate phosphodiesterase CpdA</fullName>
        <shortName evidence="5">3',5'-cyclic AMP phosphodiesterase</shortName>
        <shortName evidence="5">cAMP phosphodiesterase</shortName>
        <ecNumber evidence="5">3.1.4.53</ecNumber>
    </recommendedName>
</protein>
<evidence type="ECO:0000313" key="8">
    <source>
        <dbReference type="Proteomes" id="UP000286482"/>
    </source>
</evidence>
<evidence type="ECO:0000256" key="2">
    <source>
        <dbReference type="ARBA" id="ARBA00022801"/>
    </source>
</evidence>
<dbReference type="PANTHER" id="PTHR42988">
    <property type="entry name" value="PHOSPHOHYDROLASE"/>
    <property type="match status" value="1"/>
</dbReference>
<dbReference type="HAMAP" id="MF_00905">
    <property type="entry name" value="cAMP_phosphodiest_CpdA"/>
    <property type="match status" value="1"/>
</dbReference>